<comment type="caution">
    <text evidence="11">The sequence shown here is derived from an EMBL/GenBank/DDBJ whole genome shotgun (WGS) entry which is preliminary data.</text>
</comment>
<dbReference type="EC" id="2.7.7.49" evidence="1"/>
<dbReference type="EMBL" id="AGEC02000008">
    <property type="protein sequence ID" value="EHO07778.1"/>
    <property type="molecule type" value="Genomic_DNA"/>
</dbReference>
<dbReference type="InterPro" id="IPR000123">
    <property type="entry name" value="Reverse_transcriptase_msDNA"/>
</dbReference>
<evidence type="ECO:0000256" key="6">
    <source>
        <dbReference type="ARBA" id="ARBA00022918"/>
    </source>
</evidence>
<keyword evidence="3" id="KW-0548">Nucleotidyltransferase</keyword>
<accession>A0ABP2N935</accession>
<gene>
    <name evidence="11" type="ORF">HMPREF9712_02514</name>
</gene>
<dbReference type="PANTHER" id="PTHR34047">
    <property type="entry name" value="NUCLEAR INTRON MATURASE 1, MITOCHONDRIAL-RELATED"/>
    <property type="match status" value="1"/>
</dbReference>
<keyword evidence="2" id="KW-0808">Transferase</keyword>
<proteinExistence type="inferred from homology"/>
<dbReference type="InterPro" id="IPR000477">
    <property type="entry name" value="RT_dom"/>
</dbReference>
<dbReference type="SUPFAM" id="SSF56672">
    <property type="entry name" value="DNA/RNA polymerases"/>
    <property type="match status" value="1"/>
</dbReference>
<keyword evidence="4" id="KW-0479">Metal-binding</keyword>
<organism evidence="11 12">
    <name type="scientific">Myroides odoratimimus CCUG 10230</name>
    <dbReference type="NCBI Taxonomy" id="883150"/>
    <lineage>
        <taxon>Bacteria</taxon>
        <taxon>Pseudomonadati</taxon>
        <taxon>Bacteroidota</taxon>
        <taxon>Flavobacteriia</taxon>
        <taxon>Flavobacteriales</taxon>
        <taxon>Flavobacteriaceae</taxon>
        <taxon>Myroides</taxon>
    </lineage>
</organism>
<dbReference type="PANTHER" id="PTHR34047:SF7">
    <property type="entry name" value="RNA-DIRECTED DNA POLYMERASE"/>
    <property type="match status" value="1"/>
</dbReference>
<dbReference type="CDD" id="cd03487">
    <property type="entry name" value="RT_Bac_retron_II"/>
    <property type="match status" value="1"/>
</dbReference>
<dbReference type="PROSITE" id="PS50878">
    <property type="entry name" value="RT_POL"/>
    <property type="match status" value="1"/>
</dbReference>
<evidence type="ECO:0000256" key="2">
    <source>
        <dbReference type="ARBA" id="ARBA00022679"/>
    </source>
</evidence>
<evidence type="ECO:0000256" key="5">
    <source>
        <dbReference type="ARBA" id="ARBA00022842"/>
    </source>
</evidence>
<evidence type="ECO:0000256" key="3">
    <source>
        <dbReference type="ARBA" id="ARBA00022695"/>
    </source>
</evidence>
<evidence type="ECO:0000256" key="8">
    <source>
        <dbReference type="ARBA" id="ARBA00034120"/>
    </source>
</evidence>
<evidence type="ECO:0000259" key="10">
    <source>
        <dbReference type="PROSITE" id="PS50878"/>
    </source>
</evidence>
<comment type="catalytic activity">
    <reaction evidence="9">
        <text>DNA(n) + a 2'-deoxyribonucleoside 5'-triphosphate = DNA(n+1) + diphosphate</text>
        <dbReference type="Rhea" id="RHEA:22508"/>
        <dbReference type="Rhea" id="RHEA-COMP:17339"/>
        <dbReference type="Rhea" id="RHEA-COMP:17340"/>
        <dbReference type="ChEBI" id="CHEBI:33019"/>
        <dbReference type="ChEBI" id="CHEBI:61560"/>
        <dbReference type="ChEBI" id="CHEBI:173112"/>
        <dbReference type="EC" id="2.7.7.49"/>
    </reaction>
</comment>
<comment type="similarity">
    <text evidence="8">Belongs to the bacterial reverse transcriptase family.</text>
</comment>
<protein>
    <recommendedName>
        <fullName evidence="1">RNA-directed DNA polymerase</fullName>
        <ecNumber evidence="1">2.7.7.49</ecNumber>
    </recommendedName>
</protein>
<dbReference type="PRINTS" id="PR00866">
    <property type="entry name" value="RNADNAPOLMS"/>
</dbReference>
<evidence type="ECO:0000256" key="7">
    <source>
        <dbReference type="ARBA" id="ARBA00023118"/>
    </source>
</evidence>
<sequence length="361" mass="42550">MSSYPIIRINYYLPYPNAHLYIFDMNLLEINTKKQFLYLLRCRESFLNLINSREYVIIDYTKNENVDVEISEGTIVIERFYIEKRNPTLGYRTIFKSLNFELDSCQKILNSLLLDVYTPLDCVQGFVQKKNIKTNASVHLAKKQILRLDIKDFFETITKEQIIESLIKLGVNIQISEWISNIACVEERLVQGFSSSPILANIVAREMDLDILKNIDSTINYTRYADDLYFSSNLSKPNLELIVDSVIKFGFKINYAKTKVMKRGQKQYVTGLTVFDGLFPRIPKKIKRELRLEAYYIGKYGYEEHIIHKLKIKKHQLKDKETQRLVVNEIDITRHRIYGWLHFINSIEPEFSKKILTELKK</sequence>
<reference evidence="11" key="1">
    <citation type="submission" date="2012-07" db="EMBL/GenBank/DDBJ databases">
        <title>The Genome Sequence of Myroides odoratimimus CCUG 10230.</title>
        <authorList>
            <consortium name="The Broad Institute Genome Sequencing Platform"/>
            <person name="Earl A."/>
            <person name="Ward D."/>
            <person name="Feldgarden M."/>
            <person name="Gevers D."/>
            <person name="Huys G."/>
            <person name="Walker B."/>
            <person name="Young S.K."/>
            <person name="Zeng Q."/>
            <person name="Gargeya S."/>
            <person name="Fitzgerald M."/>
            <person name="Haas B."/>
            <person name="Abouelleil A."/>
            <person name="Alvarado L."/>
            <person name="Arachchi H.M."/>
            <person name="Berlin A.M."/>
            <person name="Chapman S.B."/>
            <person name="Goldberg J."/>
            <person name="Griggs A."/>
            <person name="Gujja S."/>
            <person name="Hansen M."/>
            <person name="Howarth C."/>
            <person name="Imamovic A."/>
            <person name="Larimer J."/>
            <person name="McCowen C."/>
            <person name="Montmayeur A."/>
            <person name="Murphy C."/>
            <person name="Neiman D."/>
            <person name="Pearson M."/>
            <person name="Priest M."/>
            <person name="Roberts A."/>
            <person name="Saif S."/>
            <person name="Shea T."/>
            <person name="Sisk P."/>
            <person name="Sykes S."/>
            <person name="Wortman J."/>
            <person name="Nusbaum C."/>
            <person name="Birren B."/>
        </authorList>
    </citation>
    <scope>NUCLEOTIDE SEQUENCE [LARGE SCALE GENOMIC DNA]</scope>
    <source>
        <strain evidence="11">CCUG 10230</strain>
    </source>
</reference>
<dbReference type="Pfam" id="PF00078">
    <property type="entry name" value="RVT_1"/>
    <property type="match status" value="1"/>
</dbReference>
<keyword evidence="12" id="KW-1185">Reference proteome</keyword>
<evidence type="ECO:0000256" key="1">
    <source>
        <dbReference type="ARBA" id="ARBA00012493"/>
    </source>
</evidence>
<keyword evidence="5" id="KW-0460">Magnesium</keyword>
<dbReference type="InterPro" id="IPR051083">
    <property type="entry name" value="GrpII_Intron_Splice-Mob/Def"/>
</dbReference>
<evidence type="ECO:0000313" key="11">
    <source>
        <dbReference type="EMBL" id="EHO07778.1"/>
    </source>
</evidence>
<keyword evidence="7" id="KW-0051">Antiviral defense</keyword>
<evidence type="ECO:0000313" key="12">
    <source>
        <dbReference type="Proteomes" id="UP000005402"/>
    </source>
</evidence>
<dbReference type="Proteomes" id="UP000005402">
    <property type="component" value="Unassembled WGS sequence"/>
</dbReference>
<evidence type="ECO:0000256" key="9">
    <source>
        <dbReference type="ARBA" id="ARBA00048173"/>
    </source>
</evidence>
<keyword evidence="6" id="KW-0695">RNA-directed DNA polymerase</keyword>
<evidence type="ECO:0000256" key="4">
    <source>
        <dbReference type="ARBA" id="ARBA00022723"/>
    </source>
</evidence>
<feature type="domain" description="Reverse transcriptase" evidence="10">
    <location>
        <begin position="1"/>
        <end position="274"/>
    </location>
</feature>
<name>A0ABP2N935_9FLAO</name>
<dbReference type="InterPro" id="IPR043502">
    <property type="entry name" value="DNA/RNA_pol_sf"/>
</dbReference>